<keyword evidence="3" id="KW-1185">Reference proteome</keyword>
<dbReference type="Pfam" id="PF06918">
    <property type="entry name" value="DUF1280"/>
    <property type="match status" value="1"/>
</dbReference>
<dbReference type="AlphaFoldDB" id="A0A8J9VMD6"/>
<dbReference type="OrthoDB" id="10031330at2759"/>
<proteinExistence type="predicted"/>
<dbReference type="InterPro" id="IPR009689">
    <property type="entry name" value="DUF1280"/>
</dbReference>
<evidence type="ECO:0000313" key="2">
    <source>
        <dbReference type="EMBL" id="CAH1240842.1"/>
    </source>
</evidence>
<sequence length="405" mass="45050">MTVGVIKAFAHEIEKISAKAKGEKPRFKETVPRKRWWKGFKGRHPDLTLRSPDQLDKERALSSTPKAVFDHYERLEEILDEPNAKDKKKHIIYNADETEVDLSAKSSKVIVLQGSKRSPSRRAGGRDHISVLVCVSAAGQTVHPMIIYSKAFPAKDGDGVNTVKLLPAAAVNSLITTVEAIIRRNAEEGKVTWQELWIKVLGDHGGGSFKVAFQVLNKDSPNSKSNTVVFSIFNAKDSMENLATGMGRFSKEIAELQGRECILCYQMVELFGSVSADYALLTGKGEGAVKALAMLQANLHKLEALQMEGKENAADKLIDKEEEEKGIRSSSDAAARPVQHPGDARGHRHGYKRGHRPPLVTTPQQPLDAQGGPILRMNAFSKEDKVIDKTRRRQKIAYFRRSWMY</sequence>
<evidence type="ECO:0000256" key="1">
    <source>
        <dbReference type="SAM" id="MobiDB-lite"/>
    </source>
</evidence>
<name>A0A8J9VMD6_BRALA</name>
<dbReference type="PANTHER" id="PTHR31424:SF6">
    <property type="match status" value="1"/>
</dbReference>
<reference evidence="2" key="1">
    <citation type="submission" date="2022-01" db="EMBL/GenBank/DDBJ databases">
        <authorList>
            <person name="Braso-Vives M."/>
        </authorList>
    </citation>
    <scope>NUCLEOTIDE SEQUENCE</scope>
</reference>
<organism evidence="2 3">
    <name type="scientific">Branchiostoma lanceolatum</name>
    <name type="common">Common lancelet</name>
    <name type="synonym">Amphioxus lanceolatum</name>
    <dbReference type="NCBI Taxonomy" id="7740"/>
    <lineage>
        <taxon>Eukaryota</taxon>
        <taxon>Metazoa</taxon>
        <taxon>Chordata</taxon>
        <taxon>Cephalochordata</taxon>
        <taxon>Leptocardii</taxon>
        <taxon>Amphioxiformes</taxon>
        <taxon>Branchiostomatidae</taxon>
        <taxon>Branchiostoma</taxon>
    </lineage>
</organism>
<evidence type="ECO:0000313" key="3">
    <source>
        <dbReference type="Proteomes" id="UP000838412"/>
    </source>
</evidence>
<gene>
    <name evidence="2" type="primary">Hypp6116</name>
    <name evidence="2" type="ORF">BLAG_LOCUS4659</name>
</gene>
<dbReference type="Proteomes" id="UP000838412">
    <property type="component" value="Chromosome 11"/>
</dbReference>
<dbReference type="PANTHER" id="PTHR31424">
    <property type="entry name" value="PROTEIN CBG23806"/>
    <property type="match status" value="1"/>
</dbReference>
<protein>
    <submittedName>
        <fullName evidence="2">Hypp6116 protein</fullName>
    </submittedName>
</protein>
<dbReference type="EMBL" id="OV696696">
    <property type="protein sequence ID" value="CAH1240842.1"/>
    <property type="molecule type" value="Genomic_DNA"/>
</dbReference>
<feature type="region of interest" description="Disordered" evidence="1">
    <location>
        <begin position="322"/>
        <end position="372"/>
    </location>
</feature>
<feature type="compositionally biased region" description="Basic residues" evidence="1">
    <location>
        <begin position="346"/>
        <end position="356"/>
    </location>
</feature>
<accession>A0A8J9VMD6</accession>